<keyword evidence="7 10" id="KW-0472">Membrane</keyword>
<sequence length="686" mass="75529">MRALPTACLFSVLIGSVLNGYTQDTSPQGKKTVPGDSLWNISLQDVTVTSNGLNNKIKNLASTVNIVNNRQIKELGIQSVGDAIRLIPGANYQDEDGRGLKPGIGLRGLDPGRNGYVVVLVDGKIPLGQSYGQLGAYYMLPIASLERIEVIKGASPVLYGAGSIGGVINLITKKGQGKPNAEASIEAGSYNYLNANASAYGDNGKFNYYVNYNRRQGNGFRTSRAAFNTNDVTFRVGAKLDSTNELAVSGNVYTEDAETPGGLSEQQYKDNYRQSVNPFDHFYAQRYSTAITYKKTLDATNTLSLSVFANYFKRNWWYDTKRDKKSILGDLRDIFTGGAVLEYNRTNKLFGLDNSLIVGLKYLGDQTNSIKVMGDDPLQHTGKTTFSTTIPTNVMEGYIQNEIHFSDKFSFTPGLRYTAINYGQSDYMTGQKLSTETSVFIYSFGLLYKPVERFRVYSTVSKGYNPPVLNAALDPGTVKDGRSLGAETSNNYEVGIRTTPVNWLDLSLSGYILDFNHKLTEEGGVFSNAGKAMHKGIEFELNIQPFKGMRLYTTGALQRATFEEGANKGNLLPYAPQQLLTIGAKYQTRAGAGELIVNAWNTFTGKQYNDALNTEEPSADGGNGAIPSYNLLNLSLNYNWHNWGVSLTANNLLNERYFTHRYDFWGGLFPGAPTTVNVGLSYRIHR</sequence>
<dbReference type="GO" id="GO:0038023">
    <property type="term" value="F:signaling receptor activity"/>
    <property type="evidence" value="ECO:0007669"/>
    <property type="project" value="InterPro"/>
</dbReference>
<dbReference type="PANTHER" id="PTHR30442:SF0">
    <property type="entry name" value="FE(3+) DICITRATE TRANSPORT PROTEIN FECA"/>
    <property type="match status" value="1"/>
</dbReference>
<evidence type="ECO:0000256" key="10">
    <source>
        <dbReference type="PROSITE-ProRule" id="PRU01360"/>
    </source>
</evidence>
<dbReference type="InterPro" id="IPR036942">
    <property type="entry name" value="Beta-barrel_TonB_sf"/>
</dbReference>
<keyword evidence="9 10" id="KW-0998">Cell outer membrane</keyword>
<evidence type="ECO:0000256" key="4">
    <source>
        <dbReference type="ARBA" id="ARBA00022452"/>
    </source>
</evidence>
<evidence type="ECO:0000256" key="1">
    <source>
        <dbReference type="ARBA" id="ARBA00004571"/>
    </source>
</evidence>
<dbReference type="EMBL" id="QFFJ01000002">
    <property type="protein sequence ID" value="RBL89113.1"/>
    <property type="molecule type" value="Genomic_DNA"/>
</dbReference>
<organism evidence="14 15">
    <name type="scientific">Chitinophaga flava</name>
    <dbReference type="NCBI Taxonomy" id="2259036"/>
    <lineage>
        <taxon>Bacteria</taxon>
        <taxon>Pseudomonadati</taxon>
        <taxon>Bacteroidota</taxon>
        <taxon>Chitinophagia</taxon>
        <taxon>Chitinophagales</taxon>
        <taxon>Chitinophagaceae</taxon>
        <taxon>Chitinophaga</taxon>
    </lineage>
</organism>
<dbReference type="InterPro" id="IPR010105">
    <property type="entry name" value="TonB_sidphr_rcpt"/>
</dbReference>
<dbReference type="RefSeq" id="WP_113617858.1">
    <property type="nucleotide sequence ID" value="NZ_QFFJ01000002.1"/>
</dbReference>
<feature type="domain" description="TonB-dependent receptor plug" evidence="13">
    <location>
        <begin position="57"/>
        <end position="167"/>
    </location>
</feature>
<evidence type="ECO:0000256" key="11">
    <source>
        <dbReference type="RuleBase" id="RU003357"/>
    </source>
</evidence>
<keyword evidence="6 11" id="KW-0798">TonB box</keyword>
<dbReference type="Pfam" id="PF07715">
    <property type="entry name" value="Plug"/>
    <property type="match status" value="1"/>
</dbReference>
<dbReference type="NCBIfam" id="TIGR01783">
    <property type="entry name" value="TonB-siderophor"/>
    <property type="match status" value="1"/>
</dbReference>
<dbReference type="GO" id="GO:0015891">
    <property type="term" value="P:siderophore transport"/>
    <property type="evidence" value="ECO:0007669"/>
    <property type="project" value="InterPro"/>
</dbReference>
<dbReference type="PANTHER" id="PTHR30442">
    <property type="entry name" value="IRON III DICITRATE TRANSPORT PROTEIN FECA"/>
    <property type="match status" value="1"/>
</dbReference>
<evidence type="ECO:0000313" key="15">
    <source>
        <dbReference type="Proteomes" id="UP000253410"/>
    </source>
</evidence>
<dbReference type="InterPro" id="IPR039426">
    <property type="entry name" value="TonB-dep_rcpt-like"/>
</dbReference>
<evidence type="ECO:0000259" key="12">
    <source>
        <dbReference type="Pfam" id="PF00593"/>
    </source>
</evidence>
<comment type="similarity">
    <text evidence="2 10 11">Belongs to the TonB-dependent receptor family.</text>
</comment>
<dbReference type="InterPro" id="IPR037066">
    <property type="entry name" value="Plug_dom_sf"/>
</dbReference>
<evidence type="ECO:0000256" key="3">
    <source>
        <dbReference type="ARBA" id="ARBA00022448"/>
    </source>
</evidence>
<protein>
    <submittedName>
        <fullName evidence="14">TonB-dependent receptor</fullName>
    </submittedName>
</protein>
<dbReference type="Gene3D" id="2.170.130.10">
    <property type="entry name" value="TonB-dependent receptor, plug domain"/>
    <property type="match status" value="1"/>
</dbReference>
<dbReference type="OrthoDB" id="9758472at2"/>
<dbReference type="CDD" id="cd01347">
    <property type="entry name" value="ligand_gated_channel"/>
    <property type="match status" value="1"/>
</dbReference>
<dbReference type="Gene3D" id="2.40.170.20">
    <property type="entry name" value="TonB-dependent receptor, beta-barrel domain"/>
    <property type="match status" value="1"/>
</dbReference>
<dbReference type="Pfam" id="PF00593">
    <property type="entry name" value="TonB_dep_Rec_b-barrel"/>
    <property type="match status" value="1"/>
</dbReference>
<name>A0A365XS09_9BACT</name>
<comment type="subcellular location">
    <subcellularLocation>
        <location evidence="1 10">Cell outer membrane</location>
        <topology evidence="1 10">Multi-pass membrane protein</topology>
    </subcellularLocation>
</comment>
<keyword evidence="15" id="KW-1185">Reference proteome</keyword>
<dbReference type="InterPro" id="IPR000531">
    <property type="entry name" value="Beta-barrel_TonB"/>
</dbReference>
<proteinExistence type="inferred from homology"/>
<dbReference type="Proteomes" id="UP000253410">
    <property type="component" value="Unassembled WGS sequence"/>
</dbReference>
<keyword evidence="3 10" id="KW-0813">Transport</keyword>
<dbReference type="SUPFAM" id="SSF56935">
    <property type="entry name" value="Porins"/>
    <property type="match status" value="1"/>
</dbReference>
<evidence type="ECO:0000256" key="7">
    <source>
        <dbReference type="ARBA" id="ARBA00023136"/>
    </source>
</evidence>
<dbReference type="GO" id="GO:0009279">
    <property type="term" value="C:cell outer membrane"/>
    <property type="evidence" value="ECO:0007669"/>
    <property type="project" value="UniProtKB-SubCell"/>
</dbReference>
<accession>A0A365XS09</accession>
<feature type="domain" description="TonB-dependent receptor-like beta-barrel" evidence="12">
    <location>
        <begin position="211"/>
        <end position="652"/>
    </location>
</feature>
<gene>
    <name evidence="14" type="ORF">DF182_21495</name>
</gene>
<dbReference type="GO" id="GO:0015343">
    <property type="term" value="F:siderophore-iron transmembrane transporter activity"/>
    <property type="evidence" value="ECO:0007669"/>
    <property type="project" value="InterPro"/>
</dbReference>
<evidence type="ECO:0000256" key="2">
    <source>
        <dbReference type="ARBA" id="ARBA00009810"/>
    </source>
</evidence>
<evidence type="ECO:0000256" key="8">
    <source>
        <dbReference type="ARBA" id="ARBA00023170"/>
    </source>
</evidence>
<dbReference type="AlphaFoldDB" id="A0A365XS09"/>
<dbReference type="PROSITE" id="PS52016">
    <property type="entry name" value="TONB_DEPENDENT_REC_3"/>
    <property type="match status" value="1"/>
</dbReference>
<keyword evidence="8 14" id="KW-0675">Receptor</keyword>
<keyword evidence="5 10" id="KW-0812">Transmembrane</keyword>
<evidence type="ECO:0000256" key="5">
    <source>
        <dbReference type="ARBA" id="ARBA00022692"/>
    </source>
</evidence>
<evidence type="ECO:0000259" key="13">
    <source>
        <dbReference type="Pfam" id="PF07715"/>
    </source>
</evidence>
<dbReference type="InterPro" id="IPR012910">
    <property type="entry name" value="Plug_dom"/>
</dbReference>
<comment type="caution">
    <text evidence="14">The sequence shown here is derived from an EMBL/GenBank/DDBJ whole genome shotgun (WGS) entry which is preliminary data.</text>
</comment>
<evidence type="ECO:0000256" key="9">
    <source>
        <dbReference type="ARBA" id="ARBA00023237"/>
    </source>
</evidence>
<evidence type="ECO:0000313" key="14">
    <source>
        <dbReference type="EMBL" id="RBL89113.1"/>
    </source>
</evidence>
<reference evidence="14 15" key="1">
    <citation type="submission" date="2018-05" db="EMBL/GenBank/DDBJ databases">
        <title>Chitinophaga sp. K3CV102501T nov., isolated from isolated from a monsoon evergreen broad-leaved forest soil.</title>
        <authorList>
            <person name="Lv Y."/>
        </authorList>
    </citation>
    <scope>NUCLEOTIDE SEQUENCE [LARGE SCALE GENOMIC DNA]</scope>
    <source>
        <strain evidence="14 15">GDMCC 1.1325</strain>
    </source>
</reference>
<evidence type="ECO:0000256" key="6">
    <source>
        <dbReference type="ARBA" id="ARBA00023077"/>
    </source>
</evidence>
<keyword evidence="4 10" id="KW-1134">Transmembrane beta strand</keyword>